<accession>A0A0R3X5L4</accession>
<evidence type="ECO:0000313" key="3">
    <source>
        <dbReference type="Proteomes" id="UP000274429"/>
    </source>
</evidence>
<feature type="compositionally biased region" description="Low complexity" evidence="1">
    <location>
        <begin position="35"/>
        <end position="44"/>
    </location>
</feature>
<dbReference type="EMBL" id="UYWX01020576">
    <property type="protein sequence ID" value="VDM33393.1"/>
    <property type="molecule type" value="Genomic_DNA"/>
</dbReference>
<dbReference type="Proteomes" id="UP000274429">
    <property type="component" value="Unassembled WGS sequence"/>
</dbReference>
<organism evidence="4">
    <name type="scientific">Hydatigena taeniaeformis</name>
    <name type="common">Feline tapeworm</name>
    <name type="synonym">Taenia taeniaeformis</name>
    <dbReference type="NCBI Taxonomy" id="6205"/>
    <lineage>
        <taxon>Eukaryota</taxon>
        <taxon>Metazoa</taxon>
        <taxon>Spiralia</taxon>
        <taxon>Lophotrochozoa</taxon>
        <taxon>Platyhelminthes</taxon>
        <taxon>Cestoda</taxon>
        <taxon>Eucestoda</taxon>
        <taxon>Cyclophyllidea</taxon>
        <taxon>Taeniidae</taxon>
        <taxon>Hydatigera</taxon>
    </lineage>
</organism>
<proteinExistence type="predicted"/>
<dbReference type="WBParaSite" id="TTAC_0000876701-mRNA-1">
    <property type="protein sequence ID" value="TTAC_0000876701-mRNA-1"/>
    <property type="gene ID" value="TTAC_0000876701"/>
</dbReference>
<evidence type="ECO:0000256" key="1">
    <source>
        <dbReference type="SAM" id="MobiDB-lite"/>
    </source>
</evidence>
<dbReference type="AlphaFoldDB" id="A0A0R3X5L4"/>
<reference evidence="4" key="1">
    <citation type="submission" date="2017-02" db="UniProtKB">
        <authorList>
            <consortium name="WormBaseParasite"/>
        </authorList>
    </citation>
    <scope>IDENTIFICATION</scope>
</reference>
<gene>
    <name evidence="2" type="ORF">TTAC_LOCUS8752</name>
</gene>
<reference evidence="2 3" key="2">
    <citation type="submission" date="2018-11" db="EMBL/GenBank/DDBJ databases">
        <authorList>
            <consortium name="Pathogen Informatics"/>
        </authorList>
    </citation>
    <scope>NUCLEOTIDE SEQUENCE [LARGE SCALE GENOMIC DNA]</scope>
</reference>
<dbReference type="OrthoDB" id="6235973at2759"/>
<feature type="compositionally biased region" description="Basic and acidic residues" evidence="1">
    <location>
        <begin position="68"/>
        <end position="78"/>
    </location>
</feature>
<sequence>MDNQGPTVFRVEKAFDMRPGYQPAEATLSVVYNTTNTNSTENSSPEAQEAIATSQTPLIVNSVEPENSQDKNSAREIALETPPASNKSSVEKECLNKSSASSVCTDQCQVKQDKLNKPEESCEKLQSQRSSNSQPLPPSPLEEASKEVKCTGELQLQSSADSLLGRLQVQSSQSLRDDEMIFDLGVYRDRINGKIPENEYPPCRLYTIDRRKGAINMVLETMHNIEAHILCGYVKNQHDKCKLQEMLFKARQIIGPNRQASLTYVETKEIMRLLCMAKGYVINGCVSECCINQCGKRSKC</sequence>
<feature type="region of interest" description="Disordered" evidence="1">
    <location>
        <begin position="115"/>
        <end position="145"/>
    </location>
</feature>
<keyword evidence="3" id="KW-1185">Reference proteome</keyword>
<name>A0A0R3X5L4_HYDTA</name>
<protein>
    <submittedName>
        <fullName evidence="4">Histone acetyltransferase KAT6B</fullName>
    </submittedName>
</protein>
<evidence type="ECO:0000313" key="2">
    <source>
        <dbReference type="EMBL" id="VDM33393.1"/>
    </source>
</evidence>
<feature type="compositionally biased region" description="Low complexity" evidence="1">
    <location>
        <begin position="125"/>
        <end position="134"/>
    </location>
</feature>
<feature type="region of interest" description="Disordered" evidence="1">
    <location>
        <begin position="35"/>
        <end position="92"/>
    </location>
</feature>
<evidence type="ECO:0000313" key="4">
    <source>
        <dbReference type="WBParaSite" id="TTAC_0000876701-mRNA-1"/>
    </source>
</evidence>